<comment type="caution">
    <text evidence="1">The sequence shown here is derived from an EMBL/GenBank/DDBJ whole genome shotgun (WGS) entry which is preliminary data.</text>
</comment>
<proteinExistence type="predicted"/>
<name>W6NCF8_HAECO</name>
<evidence type="ECO:0000313" key="1">
    <source>
        <dbReference type="EMBL" id="CDL93764.1"/>
    </source>
</evidence>
<protein>
    <submittedName>
        <fullName evidence="1">Uncharacterized protein</fullName>
    </submittedName>
</protein>
<feature type="non-terminal residue" evidence="1">
    <location>
        <position position="39"/>
    </location>
</feature>
<sequence length="39" mass="4513">MDTAAWVDHFKASGIWQRRYVHGQQADAGVVKLLFFESF</sequence>
<reference evidence="1" key="2">
    <citation type="submission" date="2013-05" db="EMBL/GenBank/DDBJ databases">
        <title>The genome and transcriptome of Haemonchus contortus: a key model parasite for drug and vaccine discovery.</title>
        <authorList>
            <person name="Laing R."/>
            <person name="Kikuchi T."/>
            <person name="Martinelli A."/>
            <person name="Tsai I.J."/>
            <person name="Beech R.N."/>
            <person name="Redman E."/>
            <person name="Holroyd N."/>
            <person name="Bartley D.J."/>
            <person name="Beasley H."/>
            <person name="Britton C."/>
            <person name="Curran D."/>
            <person name="Devaney E."/>
            <person name="Gilabert A."/>
            <person name="Jackson F."/>
            <person name="Hunt M."/>
            <person name="Johnston S."/>
            <person name="Kryukov I."/>
            <person name="Li K."/>
            <person name="Morrison A.A."/>
            <person name="Reid A.J."/>
            <person name="Sargison N."/>
            <person name="Saunders G."/>
            <person name="Wasmuth J.D."/>
            <person name="Wolstenholme A."/>
            <person name="Berriman M."/>
            <person name="Gilleard J.S."/>
            <person name="Cotton J.A."/>
        </authorList>
    </citation>
    <scope>NUCLEOTIDE SEQUENCE [LARGE SCALE GENOMIC DNA]</scope>
    <source>
        <strain evidence="1">ISE/inbred ISE</strain>
    </source>
</reference>
<accession>W6NCF8</accession>
<dbReference type="AlphaFoldDB" id="W6NCF8"/>
<dbReference type="EMBL" id="CAVP010052326">
    <property type="protein sequence ID" value="CDL93764.1"/>
    <property type="molecule type" value="Genomic_DNA"/>
</dbReference>
<gene>
    <name evidence="1" type="ORF">HCOI_00183600</name>
</gene>
<reference evidence="1" key="1">
    <citation type="submission" date="2013-03" db="EMBL/GenBank/DDBJ databases">
        <authorList>
            <person name="Aslett M."/>
        </authorList>
    </citation>
    <scope>NUCLEOTIDE SEQUENCE [LARGE SCALE GENOMIC DNA]</scope>
    <source>
        <strain evidence="1">ISE/inbred ISE</strain>
    </source>
</reference>
<organism evidence="1">
    <name type="scientific">Haemonchus contortus</name>
    <name type="common">Barber pole worm</name>
    <dbReference type="NCBI Taxonomy" id="6289"/>
    <lineage>
        <taxon>Eukaryota</taxon>
        <taxon>Metazoa</taxon>
        <taxon>Ecdysozoa</taxon>
        <taxon>Nematoda</taxon>
        <taxon>Chromadorea</taxon>
        <taxon>Rhabditida</taxon>
        <taxon>Rhabditina</taxon>
        <taxon>Rhabditomorpha</taxon>
        <taxon>Strongyloidea</taxon>
        <taxon>Trichostrongylidae</taxon>
        <taxon>Haemonchus</taxon>
    </lineage>
</organism>